<keyword evidence="3" id="KW-1185">Reference proteome</keyword>
<evidence type="ECO:0000313" key="2">
    <source>
        <dbReference type="EMBL" id="KAL2329828.1"/>
    </source>
</evidence>
<organism evidence="2 3">
    <name type="scientific">Flemingia macrophylla</name>
    <dbReference type="NCBI Taxonomy" id="520843"/>
    <lineage>
        <taxon>Eukaryota</taxon>
        <taxon>Viridiplantae</taxon>
        <taxon>Streptophyta</taxon>
        <taxon>Embryophyta</taxon>
        <taxon>Tracheophyta</taxon>
        <taxon>Spermatophyta</taxon>
        <taxon>Magnoliopsida</taxon>
        <taxon>eudicotyledons</taxon>
        <taxon>Gunneridae</taxon>
        <taxon>Pentapetalae</taxon>
        <taxon>rosids</taxon>
        <taxon>fabids</taxon>
        <taxon>Fabales</taxon>
        <taxon>Fabaceae</taxon>
        <taxon>Papilionoideae</taxon>
        <taxon>50 kb inversion clade</taxon>
        <taxon>NPAAA clade</taxon>
        <taxon>indigoferoid/millettioid clade</taxon>
        <taxon>Phaseoleae</taxon>
        <taxon>Flemingia</taxon>
    </lineage>
</organism>
<protein>
    <submittedName>
        <fullName evidence="2">Uncharacterized protein</fullName>
    </submittedName>
</protein>
<proteinExistence type="predicted"/>
<comment type="caution">
    <text evidence="2">The sequence shown here is derived from an EMBL/GenBank/DDBJ whole genome shotgun (WGS) entry which is preliminary data.</text>
</comment>
<dbReference type="AlphaFoldDB" id="A0ABD1M233"/>
<dbReference type="EMBL" id="JBGMDY010000006">
    <property type="protein sequence ID" value="KAL2329828.1"/>
    <property type="molecule type" value="Genomic_DNA"/>
</dbReference>
<name>A0ABD1M233_9FABA</name>
<evidence type="ECO:0000313" key="3">
    <source>
        <dbReference type="Proteomes" id="UP001603857"/>
    </source>
</evidence>
<feature type="chain" id="PRO_5044747976" evidence="1">
    <location>
        <begin position="26"/>
        <end position="120"/>
    </location>
</feature>
<dbReference type="Proteomes" id="UP001603857">
    <property type="component" value="Unassembled WGS sequence"/>
</dbReference>
<reference evidence="2 3" key="1">
    <citation type="submission" date="2024-08" db="EMBL/GenBank/DDBJ databases">
        <title>Insights into the chromosomal genome structure of Flemingia macrophylla.</title>
        <authorList>
            <person name="Ding Y."/>
            <person name="Zhao Y."/>
            <person name="Bi W."/>
            <person name="Wu M."/>
            <person name="Zhao G."/>
            <person name="Gong Y."/>
            <person name="Li W."/>
            <person name="Zhang P."/>
        </authorList>
    </citation>
    <scope>NUCLEOTIDE SEQUENCE [LARGE SCALE GENOMIC DNA]</scope>
    <source>
        <strain evidence="2">DYQJB</strain>
        <tissue evidence="2">Leaf</tissue>
    </source>
</reference>
<keyword evidence="1" id="KW-0732">Signal</keyword>
<feature type="signal peptide" evidence="1">
    <location>
        <begin position="1"/>
        <end position="25"/>
    </location>
</feature>
<evidence type="ECO:0000256" key="1">
    <source>
        <dbReference type="SAM" id="SignalP"/>
    </source>
</evidence>
<gene>
    <name evidence="2" type="ORF">Fmac_017409</name>
</gene>
<sequence>MNKRASTPFLMWLVVILLHAHLHLSIEAVSKSNDSTSECDGSVEECLNLNIHHLDSQLPTISTSHLSRILAEANKYSSLKSEISKSPSFCSNNNGYKDCLASYQGSSTCNDIHKRDCHYV</sequence>
<accession>A0ABD1M233</accession>